<reference evidence="2 3" key="1">
    <citation type="submission" date="2024-09" db="EMBL/GenBank/DDBJ databases">
        <authorList>
            <person name="Sun Q."/>
            <person name="Mori K."/>
        </authorList>
    </citation>
    <scope>NUCLEOTIDE SEQUENCE [LARGE SCALE GENOMIC DNA]</scope>
    <source>
        <strain evidence="2 3">JCM 12520</strain>
    </source>
</reference>
<feature type="region of interest" description="Disordered" evidence="1">
    <location>
        <begin position="1"/>
        <end position="28"/>
    </location>
</feature>
<keyword evidence="3" id="KW-1185">Reference proteome</keyword>
<accession>A0ABV5W7J7</accession>
<organism evidence="2 3">
    <name type="scientific">Paenibacillus hodogayensis</name>
    <dbReference type="NCBI Taxonomy" id="279208"/>
    <lineage>
        <taxon>Bacteria</taxon>
        <taxon>Bacillati</taxon>
        <taxon>Bacillota</taxon>
        <taxon>Bacilli</taxon>
        <taxon>Bacillales</taxon>
        <taxon>Paenibacillaceae</taxon>
        <taxon>Paenibacillus</taxon>
    </lineage>
</organism>
<dbReference type="Proteomes" id="UP001589619">
    <property type="component" value="Unassembled WGS sequence"/>
</dbReference>
<proteinExistence type="predicted"/>
<comment type="caution">
    <text evidence="2">The sequence shown here is derived from an EMBL/GenBank/DDBJ whole genome shotgun (WGS) entry which is preliminary data.</text>
</comment>
<sequence length="43" mass="4644">MPSLKSIEGGGYGSIPANNPVGAEAGKQLVDRTVRELRDMWDK</sequence>
<evidence type="ECO:0000256" key="1">
    <source>
        <dbReference type="SAM" id="MobiDB-lite"/>
    </source>
</evidence>
<gene>
    <name evidence="2" type="ORF">ACFFNY_32650</name>
</gene>
<evidence type="ECO:0000313" key="2">
    <source>
        <dbReference type="EMBL" id="MFB9756352.1"/>
    </source>
</evidence>
<protein>
    <submittedName>
        <fullName evidence="2">Uncharacterized protein</fullName>
    </submittedName>
</protein>
<dbReference type="RefSeq" id="WP_344917436.1">
    <property type="nucleotide sequence ID" value="NZ_BAAAYO010000021.1"/>
</dbReference>
<dbReference type="EMBL" id="JBHMAG010000022">
    <property type="protein sequence ID" value="MFB9756352.1"/>
    <property type="molecule type" value="Genomic_DNA"/>
</dbReference>
<evidence type="ECO:0000313" key="3">
    <source>
        <dbReference type="Proteomes" id="UP001589619"/>
    </source>
</evidence>
<name>A0ABV5W7J7_9BACL</name>